<evidence type="ECO:0000256" key="1">
    <source>
        <dbReference type="SAM" id="SignalP"/>
    </source>
</evidence>
<dbReference type="Proteomes" id="UP001652626">
    <property type="component" value="Chromosome 22"/>
</dbReference>
<reference evidence="3" key="1">
    <citation type="submission" date="2025-08" db="UniProtKB">
        <authorList>
            <consortium name="RefSeq"/>
        </authorList>
    </citation>
    <scope>IDENTIFICATION</scope>
    <source>
        <tissue evidence="3">Whole body</tissue>
    </source>
</reference>
<name>A0A8B8IMC5_VANTA</name>
<organism evidence="2 3">
    <name type="scientific">Vanessa tameamea</name>
    <name type="common">Kamehameha butterfly</name>
    <dbReference type="NCBI Taxonomy" id="334116"/>
    <lineage>
        <taxon>Eukaryota</taxon>
        <taxon>Metazoa</taxon>
        <taxon>Ecdysozoa</taxon>
        <taxon>Arthropoda</taxon>
        <taxon>Hexapoda</taxon>
        <taxon>Insecta</taxon>
        <taxon>Pterygota</taxon>
        <taxon>Neoptera</taxon>
        <taxon>Endopterygota</taxon>
        <taxon>Lepidoptera</taxon>
        <taxon>Glossata</taxon>
        <taxon>Ditrysia</taxon>
        <taxon>Papilionoidea</taxon>
        <taxon>Nymphalidae</taxon>
        <taxon>Nymphalinae</taxon>
        <taxon>Vanessa</taxon>
    </lineage>
</organism>
<accession>A0A8B8IMC5</accession>
<feature type="signal peptide" evidence="1">
    <location>
        <begin position="1"/>
        <end position="15"/>
    </location>
</feature>
<feature type="chain" id="PRO_5046686911" evidence="1">
    <location>
        <begin position="16"/>
        <end position="287"/>
    </location>
</feature>
<proteinExistence type="predicted"/>
<dbReference type="OMA" id="CYNVSYL"/>
<protein>
    <submittedName>
        <fullName evidence="3">Ommochrome-binding protein-like</fullName>
    </submittedName>
</protein>
<keyword evidence="2" id="KW-1185">Reference proteome</keyword>
<evidence type="ECO:0000313" key="3">
    <source>
        <dbReference type="RefSeq" id="XP_026498263.2"/>
    </source>
</evidence>
<dbReference type="RefSeq" id="XP_026498263.2">
    <property type="nucleotide sequence ID" value="XM_026642478.2"/>
</dbReference>
<evidence type="ECO:0000313" key="2">
    <source>
        <dbReference type="Proteomes" id="UP001652626"/>
    </source>
</evidence>
<dbReference type="AlphaFoldDB" id="A0A8B8IMC5"/>
<dbReference type="GeneID" id="113402280"/>
<dbReference type="SUPFAM" id="SSF101898">
    <property type="entry name" value="NHL repeat"/>
    <property type="match status" value="1"/>
</dbReference>
<keyword evidence="1" id="KW-0732">Signal</keyword>
<gene>
    <name evidence="3" type="primary">LOC113402280</name>
</gene>
<dbReference type="OrthoDB" id="7076776at2759"/>
<sequence>MIVVILLFYISTASSEEVGTVCNSCIKVNTACYNVSYLFDIEAPFRNRIVISKLGILRSTNTLFFSFEPSIEDKEYYKVGFINLDNPVNISVISGEKQIMNFGTFDLDQDNELVYLGGSDGIYVLDTKVNRVAPYGSRGDMIISLFYKGYVYFIKYGEFKITKKRGDNFDVLFDMMQVKNFVSNKYDVSVLLCDYGLFASKRDEMVWLSKNSYFRGLTIDLDNNIYAWWIDGIYRVIIEPKLANSRIVRVARIPSIGALTFDNDNNFLFTVGKSLFRLIETSNTTVC</sequence>